<organism evidence="2 3">
    <name type="scientific">Lactuca saligna</name>
    <name type="common">Willowleaf lettuce</name>
    <dbReference type="NCBI Taxonomy" id="75948"/>
    <lineage>
        <taxon>Eukaryota</taxon>
        <taxon>Viridiplantae</taxon>
        <taxon>Streptophyta</taxon>
        <taxon>Embryophyta</taxon>
        <taxon>Tracheophyta</taxon>
        <taxon>Spermatophyta</taxon>
        <taxon>Magnoliopsida</taxon>
        <taxon>eudicotyledons</taxon>
        <taxon>Gunneridae</taxon>
        <taxon>Pentapetalae</taxon>
        <taxon>asterids</taxon>
        <taxon>campanulids</taxon>
        <taxon>Asterales</taxon>
        <taxon>Asteraceae</taxon>
        <taxon>Cichorioideae</taxon>
        <taxon>Cichorieae</taxon>
        <taxon>Lactucinae</taxon>
        <taxon>Lactuca</taxon>
    </lineage>
</organism>
<dbReference type="Proteomes" id="UP001177003">
    <property type="component" value="Chromosome 3"/>
</dbReference>
<evidence type="ECO:0000313" key="2">
    <source>
        <dbReference type="EMBL" id="CAI9275355.1"/>
    </source>
</evidence>
<feature type="compositionally biased region" description="Polar residues" evidence="1">
    <location>
        <begin position="76"/>
        <end position="87"/>
    </location>
</feature>
<dbReference type="EMBL" id="OX465079">
    <property type="protein sequence ID" value="CAI9275355.1"/>
    <property type="molecule type" value="Genomic_DNA"/>
</dbReference>
<sequence length="127" mass="14125">MHRTPSFGRSSFQPTMASGNATFPIRASNAFHVTSGFPIDTYGTHGFPERNKKVSVPNWLREEIINKKAVIRTSATEISRQDTQSNELEVMEGSLGKGDQVDGKNISTEEEDDDEVLLCKSMIILIH</sequence>
<name>A0AA35YJZ3_LACSI</name>
<protein>
    <submittedName>
        <fullName evidence="2">Uncharacterized protein</fullName>
    </submittedName>
</protein>
<dbReference type="AlphaFoldDB" id="A0AA35YJZ3"/>
<proteinExistence type="predicted"/>
<gene>
    <name evidence="2" type="ORF">LSALG_LOCUS15389</name>
</gene>
<reference evidence="2" key="1">
    <citation type="submission" date="2023-04" db="EMBL/GenBank/DDBJ databases">
        <authorList>
            <person name="Vijverberg K."/>
            <person name="Xiong W."/>
            <person name="Schranz E."/>
        </authorList>
    </citation>
    <scope>NUCLEOTIDE SEQUENCE</scope>
</reference>
<accession>A0AA35YJZ3</accession>
<feature type="region of interest" description="Disordered" evidence="1">
    <location>
        <begin position="76"/>
        <end position="111"/>
    </location>
</feature>
<evidence type="ECO:0000256" key="1">
    <source>
        <dbReference type="SAM" id="MobiDB-lite"/>
    </source>
</evidence>
<keyword evidence="3" id="KW-1185">Reference proteome</keyword>
<evidence type="ECO:0000313" key="3">
    <source>
        <dbReference type="Proteomes" id="UP001177003"/>
    </source>
</evidence>